<feature type="domain" description="SIS" evidence="13">
    <location>
        <begin position="56"/>
        <end position="219"/>
    </location>
</feature>
<reference evidence="14 15" key="1">
    <citation type="submission" date="2015-06" db="EMBL/GenBank/DDBJ databases">
        <title>Draft genome sequence of beer spoilage bacterium Megasphaera cerevisiae type strain 20462.</title>
        <authorList>
            <person name="Kutumbaka K."/>
            <person name="Pasmowitz J."/>
            <person name="Mategko J."/>
            <person name="Reyes D."/>
            <person name="Friedrich A."/>
            <person name="Han S."/>
            <person name="Martens-Habbena W."/>
            <person name="Neal-McKinney J."/>
            <person name="Janagama H.K."/>
            <person name="Nadala C."/>
            <person name="Samadpour M."/>
        </authorList>
    </citation>
    <scope>NUCLEOTIDE SEQUENCE [LARGE SCALE GENOMIC DNA]</scope>
    <source>
        <strain evidence="14 15">DSM 20462</strain>
    </source>
</reference>
<comment type="pathway">
    <text evidence="6">Cell wall biogenesis.</text>
</comment>
<comment type="function">
    <text evidence="12">Specifically catalyzes the cleavage of the D-lactyl ether substituent of MurNAc 6-phosphate, producing GlcNAc 6-phosphate and D-lactate.</text>
</comment>
<evidence type="ECO:0000256" key="5">
    <source>
        <dbReference type="ARBA" id="ARBA00060595"/>
    </source>
</evidence>
<dbReference type="CDD" id="cd05007">
    <property type="entry name" value="SIS_Etherase"/>
    <property type="match status" value="1"/>
</dbReference>
<dbReference type="EC" id="4.2.1.126" evidence="8 12"/>
<dbReference type="GO" id="GO:0016835">
    <property type="term" value="F:carbon-oxygen lyase activity"/>
    <property type="evidence" value="ECO:0007669"/>
    <property type="project" value="UniProtKB-UniRule"/>
</dbReference>
<dbReference type="NCBIfam" id="NF003915">
    <property type="entry name" value="PRK05441.1"/>
    <property type="match status" value="1"/>
</dbReference>
<dbReference type="OrthoDB" id="9813395at2"/>
<evidence type="ECO:0000313" key="15">
    <source>
        <dbReference type="Proteomes" id="UP000036503"/>
    </source>
</evidence>
<dbReference type="Proteomes" id="UP000036503">
    <property type="component" value="Unassembled WGS sequence"/>
</dbReference>
<feature type="active site" description="Proton donor" evidence="12">
    <location>
        <position position="84"/>
    </location>
</feature>
<dbReference type="EMBL" id="LEKT01000002">
    <property type="protein sequence ID" value="KMO87736.1"/>
    <property type="molecule type" value="Genomic_DNA"/>
</dbReference>
<dbReference type="InParanoid" id="A0A0J6ZS03"/>
<evidence type="ECO:0000256" key="2">
    <source>
        <dbReference type="ARBA" id="ARBA00023239"/>
    </source>
</evidence>
<dbReference type="AlphaFoldDB" id="A0A0J6ZS03"/>
<dbReference type="GO" id="GO:0046348">
    <property type="term" value="P:amino sugar catabolic process"/>
    <property type="evidence" value="ECO:0007669"/>
    <property type="project" value="InterPro"/>
</dbReference>
<dbReference type="NCBIfam" id="TIGR00274">
    <property type="entry name" value="N-acetylmuramic acid 6-phosphate etherase"/>
    <property type="match status" value="1"/>
</dbReference>
<dbReference type="PANTHER" id="PTHR10088:SF4">
    <property type="entry name" value="GLUCOKINASE REGULATORY PROTEIN"/>
    <property type="match status" value="1"/>
</dbReference>
<feature type="active site" evidence="12">
    <location>
        <position position="115"/>
    </location>
</feature>
<dbReference type="PATRIC" id="fig|1122219.3.peg.228"/>
<gene>
    <name evidence="12 14" type="primary">murQ</name>
    <name evidence="14" type="ORF">AB840_01005</name>
</gene>
<dbReference type="PROSITE" id="PS01272">
    <property type="entry name" value="GCKR"/>
    <property type="match status" value="1"/>
</dbReference>
<evidence type="ECO:0000256" key="4">
    <source>
        <dbReference type="ARBA" id="ARBA00051747"/>
    </source>
</evidence>
<comment type="similarity">
    <text evidence="7 12">Belongs to the GCKR-like family. MurNAc-6-P etherase subfamily.</text>
</comment>
<dbReference type="FunCoup" id="A0A0J6ZS03">
    <property type="interactions" value="79"/>
</dbReference>
<dbReference type="STRING" id="39029.BSR42_08035"/>
<evidence type="ECO:0000256" key="7">
    <source>
        <dbReference type="ARBA" id="ARBA00061234"/>
    </source>
</evidence>
<comment type="catalytic activity">
    <reaction evidence="4 12">
        <text>N-acetyl-D-muramate 6-phosphate + H2O = N-acetyl-D-glucosamine 6-phosphate + (R)-lactate</text>
        <dbReference type="Rhea" id="RHEA:26410"/>
        <dbReference type="ChEBI" id="CHEBI:15377"/>
        <dbReference type="ChEBI" id="CHEBI:16004"/>
        <dbReference type="ChEBI" id="CHEBI:57513"/>
        <dbReference type="ChEBI" id="CHEBI:58722"/>
        <dbReference type="EC" id="4.2.1.126"/>
    </reaction>
</comment>
<dbReference type="Pfam" id="PF22645">
    <property type="entry name" value="GKRP_SIS_N"/>
    <property type="match status" value="1"/>
</dbReference>
<comment type="miscellaneous">
    <text evidence="12">A lyase-type mechanism (elimination/hydration) is suggested for the cleavage of the lactyl ether bond of MurNAc 6-phosphate, with the formation of an alpha,beta-unsaturated aldehyde intermediate with (E)-stereochemistry, followed by the syn addition of water to give product.</text>
</comment>
<evidence type="ECO:0000256" key="8">
    <source>
        <dbReference type="ARBA" id="ARBA00067056"/>
    </source>
</evidence>
<dbReference type="GO" id="GO:0009254">
    <property type="term" value="P:peptidoglycan turnover"/>
    <property type="evidence" value="ECO:0007669"/>
    <property type="project" value="TreeGrafter"/>
</dbReference>
<protein>
    <recommendedName>
        <fullName evidence="9 12">N-acetylmuramic acid 6-phosphate etherase</fullName>
        <shortName evidence="12">MurNAc-6-P etherase</shortName>
        <ecNumber evidence="8 12">4.2.1.126</ecNumber>
    </recommendedName>
    <alternativeName>
        <fullName evidence="11 12">N-acetylmuramic acid 6-phosphate hydrolase</fullName>
    </alternativeName>
    <alternativeName>
        <fullName evidence="10 12">N-acetylmuramic acid 6-phosphate lyase</fullName>
    </alternativeName>
</protein>
<dbReference type="SUPFAM" id="SSF53697">
    <property type="entry name" value="SIS domain"/>
    <property type="match status" value="1"/>
</dbReference>
<comment type="pathway">
    <text evidence="5">Amino-sugar metabolism; 1,6-anhydro-N-acetylmuramate degradation.</text>
</comment>
<keyword evidence="3 12" id="KW-0119">Carbohydrate metabolism</keyword>
<accession>A0A0J6ZS03</accession>
<comment type="subunit">
    <text evidence="1 12">Homodimer.</text>
</comment>
<dbReference type="InterPro" id="IPR046348">
    <property type="entry name" value="SIS_dom_sf"/>
</dbReference>
<evidence type="ECO:0000256" key="10">
    <source>
        <dbReference type="ARBA" id="ARBA00077905"/>
    </source>
</evidence>
<dbReference type="GO" id="GO:0097367">
    <property type="term" value="F:carbohydrate derivative binding"/>
    <property type="evidence" value="ECO:0007669"/>
    <property type="project" value="InterPro"/>
</dbReference>
<organism evidence="14 15">
    <name type="scientific">Megasphaera cerevisiae DSM 20462</name>
    <dbReference type="NCBI Taxonomy" id="1122219"/>
    <lineage>
        <taxon>Bacteria</taxon>
        <taxon>Bacillati</taxon>
        <taxon>Bacillota</taxon>
        <taxon>Negativicutes</taxon>
        <taxon>Veillonellales</taxon>
        <taxon>Veillonellaceae</taxon>
        <taxon>Megasphaera</taxon>
    </lineage>
</organism>
<evidence type="ECO:0000256" key="9">
    <source>
        <dbReference type="ARBA" id="ARBA00070061"/>
    </source>
</evidence>
<dbReference type="UniPathway" id="UPA00342"/>
<dbReference type="RefSeq" id="WP_048512958.1">
    <property type="nucleotide sequence ID" value="NZ_FUXD01000009.1"/>
</dbReference>
<dbReference type="FunFam" id="3.40.50.10490:FF:000014">
    <property type="entry name" value="N-acetylmuramic acid 6-phosphate etherase"/>
    <property type="match status" value="1"/>
</dbReference>
<dbReference type="Gene3D" id="3.40.50.10490">
    <property type="entry name" value="Glucose-6-phosphate isomerase like protein, domain 1"/>
    <property type="match status" value="2"/>
</dbReference>
<dbReference type="GO" id="GO:0016803">
    <property type="term" value="F:ether hydrolase activity"/>
    <property type="evidence" value="ECO:0007669"/>
    <property type="project" value="TreeGrafter"/>
</dbReference>
<comment type="pathway">
    <text evidence="12">Amino-sugar metabolism; N-acetylmuramate degradation.</text>
</comment>
<dbReference type="InterPro" id="IPR040190">
    <property type="entry name" value="MURQ/GCKR"/>
</dbReference>
<dbReference type="InterPro" id="IPR005488">
    <property type="entry name" value="Etherase_MurQ"/>
</dbReference>
<dbReference type="GO" id="GO:0097173">
    <property type="term" value="P:N-acetylmuramic acid catabolic process"/>
    <property type="evidence" value="ECO:0007669"/>
    <property type="project" value="UniProtKB-UniPathway"/>
</dbReference>
<keyword evidence="15" id="KW-1185">Reference proteome</keyword>
<evidence type="ECO:0000256" key="1">
    <source>
        <dbReference type="ARBA" id="ARBA00011738"/>
    </source>
</evidence>
<dbReference type="FunFam" id="1.10.8.1080:FF:000001">
    <property type="entry name" value="N-acetylmuramic acid 6-phosphate etherase"/>
    <property type="match status" value="1"/>
</dbReference>
<evidence type="ECO:0000313" key="14">
    <source>
        <dbReference type="EMBL" id="KMO87736.1"/>
    </source>
</evidence>
<keyword evidence="2 12" id="KW-0456">Lyase</keyword>
<evidence type="ECO:0000256" key="3">
    <source>
        <dbReference type="ARBA" id="ARBA00023277"/>
    </source>
</evidence>
<dbReference type="PANTHER" id="PTHR10088">
    <property type="entry name" value="GLUCOKINASE REGULATORY PROTEIN"/>
    <property type="match status" value="1"/>
</dbReference>
<evidence type="ECO:0000259" key="13">
    <source>
        <dbReference type="PROSITE" id="PS51464"/>
    </source>
</evidence>
<dbReference type="HAMAP" id="MF_00068">
    <property type="entry name" value="MurQ"/>
    <property type="match status" value="1"/>
</dbReference>
<dbReference type="NCBIfam" id="NF009222">
    <property type="entry name" value="PRK12570.1"/>
    <property type="match status" value="1"/>
</dbReference>
<evidence type="ECO:0000256" key="6">
    <source>
        <dbReference type="ARBA" id="ARBA00060672"/>
    </source>
</evidence>
<evidence type="ECO:0000256" key="12">
    <source>
        <dbReference type="HAMAP-Rule" id="MF_00068"/>
    </source>
</evidence>
<dbReference type="Gene3D" id="1.10.8.1080">
    <property type="match status" value="1"/>
</dbReference>
<dbReference type="InterPro" id="IPR005486">
    <property type="entry name" value="Glucokinase_regulatory_CS"/>
</dbReference>
<name>A0A0J6ZS03_9FIRM</name>
<sequence>MIKLDALATEQSNPDSCRIDAVSTIEMLRMINREDAHAAEAVGHILPNIAKAVELTASRLRQGGRLLYIGAGTSGRLGILDAVECPPTYSTDPSLVQGIIAGGNESMFRSREGAEDSEELGKTDLQAHHLTAADVVAGISASGRTPYVVGALTYAVSCGAAVISICCTPHSRIAACSQIDLCALTGPEVITGSTRMKAGTAQKLILNMLSTGTMVRLGKVYGNLMVDVKASNQKLEERARHIVMTATGCRRDEAAAALEQCEGRAKTAILMILLHLSADDAEETLRQSHGYIRQALQEERT</sequence>
<dbReference type="PROSITE" id="PS51464">
    <property type="entry name" value="SIS"/>
    <property type="match status" value="1"/>
</dbReference>
<evidence type="ECO:0000256" key="11">
    <source>
        <dbReference type="ARBA" id="ARBA00084049"/>
    </source>
</evidence>
<dbReference type="InterPro" id="IPR001347">
    <property type="entry name" value="SIS_dom"/>
</dbReference>
<proteinExistence type="inferred from homology"/>
<comment type="caution">
    <text evidence="14">The sequence shown here is derived from an EMBL/GenBank/DDBJ whole genome shotgun (WGS) entry which is preliminary data.</text>
</comment>